<accession>A0AAD5WZE7</accession>
<dbReference type="InterPro" id="IPR007863">
    <property type="entry name" value="Peptidase_M16_C"/>
</dbReference>
<organism evidence="4 5">
    <name type="scientific">Rhizophlyctis rosea</name>
    <dbReference type="NCBI Taxonomy" id="64517"/>
    <lineage>
        <taxon>Eukaryota</taxon>
        <taxon>Fungi</taxon>
        <taxon>Fungi incertae sedis</taxon>
        <taxon>Chytridiomycota</taxon>
        <taxon>Chytridiomycota incertae sedis</taxon>
        <taxon>Chytridiomycetes</taxon>
        <taxon>Rhizophlyctidales</taxon>
        <taxon>Rhizophlyctidaceae</taxon>
        <taxon>Rhizophlyctis</taxon>
    </lineage>
</organism>
<dbReference type="GO" id="GO:0043171">
    <property type="term" value="P:peptide catabolic process"/>
    <property type="evidence" value="ECO:0007669"/>
    <property type="project" value="TreeGrafter"/>
</dbReference>
<dbReference type="PANTHER" id="PTHR43690">
    <property type="entry name" value="NARDILYSIN"/>
    <property type="match status" value="1"/>
</dbReference>
<feature type="domain" description="Peptidase M16 C-terminal" evidence="2">
    <location>
        <begin position="249"/>
        <end position="432"/>
    </location>
</feature>
<evidence type="ECO:0000259" key="3">
    <source>
        <dbReference type="Pfam" id="PF16187"/>
    </source>
</evidence>
<gene>
    <name evidence="4" type="primary">IDE1_2</name>
    <name evidence="4" type="ORF">HK097_005673</name>
</gene>
<protein>
    <submittedName>
        <fullName evidence="4">Insulinase (Peptidase M16)</fullName>
    </submittedName>
</protein>
<dbReference type="SUPFAM" id="SSF63411">
    <property type="entry name" value="LuxS/MPP-like metallohydrolase"/>
    <property type="match status" value="2"/>
</dbReference>
<dbReference type="InterPro" id="IPR032632">
    <property type="entry name" value="Peptidase_M16_M"/>
</dbReference>
<evidence type="ECO:0000313" key="4">
    <source>
        <dbReference type="EMBL" id="KAJ3030080.1"/>
    </source>
</evidence>
<dbReference type="GO" id="GO:0051603">
    <property type="term" value="P:proteolysis involved in protein catabolic process"/>
    <property type="evidence" value="ECO:0007669"/>
    <property type="project" value="TreeGrafter"/>
</dbReference>
<dbReference type="EMBL" id="JADGJD010002659">
    <property type="protein sequence ID" value="KAJ3030080.1"/>
    <property type="molecule type" value="Genomic_DNA"/>
</dbReference>
<comment type="caution">
    <text evidence="4">The sequence shown here is derived from an EMBL/GenBank/DDBJ whole genome shotgun (WGS) entry which is preliminary data.</text>
</comment>
<feature type="domain" description="Peptidase M16 middle/third" evidence="3">
    <location>
        <begin position="1"/>
        <end position="110"/>
    </location>
</feature>
<dbReference type="InterPro" id="IPR050626">
    <property type="entry name" value="Peptidase_M16"/>
</dbReference>
<feature type="non-terminal residue" evidence="4">
    <location>
        <position position="1"/>
    </location>
</feature>
<evidence type="ECO:0000259" key="2">
    <source>
        <dbReference type="Pfam" id="PF05193"/>
    </source>
</evidence>
<dbReference type="Gene3D" id="3.30.830.10">
    <property type="entry name" value="Metalloenzyme, LuxS/M16 peptidase-like"/>
    <property type="match status" value="3"/>
</dbReference>
<evidence type="ECO:0000313" key="5">
    <source>
        <dbReference type="Proteomes" id="UP001212841"/>
    </source>
</evidence>
<dbReference type="AlphaFoldDB" id="A0AAD5WZE7"/>
<dbReference type="Proteomes" id="UP001212841">
    <property type="component" value="Unassembled WGS sequence"/>
</dbReference>
<proteinExistence type="predicted"/>
<dbReference type="Pfam" id="PF05193">
    <property type="entry name" value="Peptidase_M16_C"/>
    <property type="match status" value="1"/>
</dbReference>
<dbReference type="GO" id="GO:0046872">
    <property type="term" value="F:metal ion binding"/>
    <property type="evidence" value="ECO:0007669"/>
    <property type="project" value="UniProtKB-KW"/>
</dbReference>
<keyword evidence="1" id="KW-0479">Metal-binding</keyword>
<keyword evidence="5" id="KW-1185">Reference proteome</keyword>
<name>A0AAD5WZE7_9FUNG</name>
<sequence length="489" mass="56721">MLTSSTFESEGWEKGKWYGTEYCVEEFDEELWNLIRNPSEDFGLHLPRQNIFIPENLDILKIDKQPLPPNIIRDTRIMRLWHKQDDTFFVPRASVKFLIRRYVPKSPRNSSTNLQDFDEMRNSPLAYRTPKEAVMTNLYVDLVEDALTDVAYLADRAGLEYSVDQELTGLEINVWGYNDKVSVLLDVVVEKMMDLVVEEGKLGVMKERLERSFKSFASESPETHAGYYFNWVTQEILWTVGEKLAVIDDISVEDVTKFYPKMLESVHIEGFVHGNIDEKGALALADIIESRIHPKPLPSSETRTLCRTRSMPQGKSYTHTRPLPNQSNKNSALYFCLQVADADDLRGSTCCFLLEQIAAEPCFDVLRTKEQLGYSTHCFTRKDIGVMSFCIAVQSEKDPEFVEGRVEGFVEYLKTLLIEMTPETYQKHISALRQKFLQTDKNLYETTSRVWIPIGNGTFQFLWSEEMAEDVQHIRREELIEFYERVVER</sequence>
<dbReference type="InterPro" id="IPR011249">
    <property type="entry name" value="Metalloenz_LuxS/M16"/>
</dbReference>
<feature type="domain" description="Peptidase M16 middle/third" evidence="3">
    <location>
        <begin position="122"/>
        <end position="245"/>
    </location>
</feature>
<reference evidence="4" key="1">
    <citation type="submission" date="2020-05" db="EMBL/GenBank/DDBJ databases">
        <title>Phylogenomic resolution of chytrid fungi.</title>
        <authorList>
            <person name="Stajich J.E."/>
            <person name="Amses K."/>
            <person name="Simmons R."/>
            <person name="Seto K."/>
            <person name="Myers J."/>
            <person name="Bonds A."/>
            <person name="Quandt C.A."/>
            <person name="Barry K."/>
            <person name="Liu P."/>
            <person name="Grigoriev I."/>
            <person name="Longcore J.E."/>
            <person name="James T.Y."/>
        </authorList>
    </citation>
    <scope>NUCLEOTIDE SEQUENCE</scope>
    <source>
        <strain evidence="4">JEL0318</strain>
    </source>
</reference>
<dbReference type="GO" id="GO:0004222">
    <property type="term" value="F:metalloendopeptidase activity"/>
    <property type="evidence" value="ECO:0007669"/>
    <property type="project" value="TreeGrafter"/>
</dbReference>
<evidence type="ECO:0000256" key="1">
    <source>
        <dbReference type="ARBA" id="ARBA00022723"/>
    </source>
</evidence>
<dbReference type="PANTHER" id="PTHR43690:SF18">
    <property type="entry name" value="INSULIN-DEGRADING ENZYME-RELATED"/>
    <property type="match status" value="1"/>
</dbReference>
<dbReference type="GO" id="GO:0005829">
    <property type="term" value="C:cytosol"/>
    <property type="evidence" value="ECO:0007669"/>
    <property type="project" value="TreeGrafter"/>
</dbReference>
<dbReference type="Pfam" id="PF16187">
    <property type="entry name" value="Peptidase_M16_M"/>
    <property type="match status" value="2"/>
</dbReference>
<dbReference type="GO" id="GO:0005739">
    <property type="term" value="C:mitochondrion"/>
    <property type="evidence" value="ECO:0007669"/>
    <property type="project" value="TreeGrafter"/>
</dbReference>